<gene>
    <name evidence="1" type="ORF">F5148DRAFT_979537</name>
</gene>
<organism evidence="1 2">
    <name type="scientific">Russula earlei</name>
    <dbReference type="NCBI Taxonomy" id="71964"/>
    <lineage>
        <taxon>Eukaryota</taxon>
        <taxon>Fungi</taxon>
        <taxon>Dikarya</taxon>
        <taxon>Basidiomycota</taxon>
        <taxon>Agaricomycotina</taxon>
        <taxon>Agaricomycetes</taxon>
        <taxon>Russulales</taxon>
        <taxon>Russulaceae</taxon>
        <taxon>Russula</taxon>
    </lineage>
</organism>
<reference evidence="1" key="1">
    <citation type="submission" date="2021-03" db="EMBL/GenBank/DDBJ databases">
        <title>Evolutionary priming and transition to the ectomycorrhizal habit in an iconic lineage of mushroom-forming fungi: is preadaptation a requirement?</title>
        <authorList>
            <consortium name="DOE Joint Genome Institute"/>
            <person name="Looney B.P."/>
            <person name="Miyauchi S."/>
            <person name="Morin E."/>
            <person name="Drula E."/>
            <person name="Courty P.E."/>
            <person name="Chicoki N."/>
            <person name="Fauchery L."/>
            <person name="Kohler A."/>
            <person name="Kuo A."/>
            <person name="LaButti K."/>
            <person name="Pangilinan J."/>
            <person name="Lipzen A."/>
            <person name="Riley R."/>
            <person name="Andreopoulos W."/>
            <person name="He G."/>
            <person name="Johnson J."/>
            <person name="Barry K.W."/>
            <person name="Grigoriev I.V."/>
            <person name="Nagy L."/>
            <person name="Hibbett D."/>
            <person name="Henrissat B."/>
            <person name="Matheny P.B."/>
            <person name="Labbe J."/>
            <person name="Martin A.F."/>
        </authorList>
    </citation>
    <scope>NUCLEOTIDE SEQUENCE</scope>
    <source>
        <strain evidence="1">BPL698</strain>
    </source>
</reference>
<name>A0ACC0UA66_9AGAM</name>
<dbReference type="EMBL" id="JAGFNK010000085">
    <property type="protein sequence ID" value="KAI9508609.1"/>
    <property type="molecule type" value="Genomic_DNA"/>
</dbReference>
<evidence type="ECO:0000313" key="1">
    <source>
        <dbReference type="EMBL" id="KAI9508609.1"/>
    </source>
</evidence>
<evidence type="ECO:0000313" key="2">
    <source>
        <dbReference type="Proteomes" id="UP001207468"/>
    </source>
</evidence>
<keyword evidence="2" id="KW-1185">Reference proteome</keyword>
<sequence length="95" mass="9922">SKTSGQYHSVKGTVVETIGDVTGAQSWSQSGKQEHAAGEAEVDAAKVKGYAEGTFDKLAGKKDAVVGGITGDRQQEASGITQREKGQAQQDLNRT</sequence>
<dbReference type="Proteomes" id="UP001207468">
    <property type="component" value="Unassembled WGS sequence"/>
</dbReference>
<feature type="non-terminal residue" evidence="1">
    <location>
        <position position="1"/>
    </location>
</feature>
<proteinExistence type="predicted"/>
<accession>A0ACC0UA66</accession>
<comment type="caution">
    <text evidence="1">The sequence shown here is derived from an EMBL/GenBank/DDBJ whole genome shotgun (WGS) entry which is preliminary data.</text>
</comment>
<protein>
    <submittedName>
        <fullName evidence="1">Mismatched base pair and cruciform DNA recognition protein</fullName>
    </submittedName>
</protein>